<reference evidence="14 15" key="1">
    <citation type="submission" date="2018-06" db="EMBL/GenBank/DDBJ databases">
        <authorList>
            <consortium name="Pathogen Informatics"/>
            <person name="Doyle S."/>
        </authorList>
    </citation>
    <scope>NUCLEOTIDE SEQUENCE [LARGE SCALE GENOMIC DNA]</scope>
    <source>
        <strain evidence="14 15">NCTC13316</strain>
    </source>
</reference>
<dbReference type="SUPFAM" id="SSF89392">
    <property type="entry name" value="Prokaryotic lipoproteins and lipoprotein localization factors"/>
    <property type="match status" value="1"/>
</dbReference>
<accession>A0A378JWV8</accession>
<keyword evidence="10" id="KW-0143">Chaperone</keyword>
<dbReference type="Pfam" id="PF03550">
    <property type="entry name" value="LolB"/>
    <property type="match status" value="1"/>
</dbReference>
<evidence type="ECO:0000256" key="11">
    <source>
        <dbReference type="ARBA" id="ARBA00023237"/>
    </source>
</evidence>
<evidence type="ECO:0000313" key="14">
    <source>
        <dbReference type="EMBL" id="STX52702.1"/>
    </source>
</evidence>
<proteinExistence type="inferred from homology"/>
<protein>
    <recommendedName>
        <fullName evidence="4">Outer-membrane lipoprotein LolB</fullName>
    </recommendedName>
</protein>
<keyword evidence="15" id="KW-1185">Reference proteome</keyword>
<dbReference type="GO" id="GO:0009279">
    <property type="term" value="C:cell outer membrane"/>
    <property type="evidence" value="ECO:0007669"/>
    <property type="project" value="UniProtKB-SubCell"/>
</dbReference>
<evidence type="ECO:0000256" key="1">
    <source>
        <dbReference type="ARBA" id="ARBA00004459"/>
    </source>
</evidence>
<sequence>MKSLKYASLLTLSFLTACVSTRQPTNFESMPPQYNMPAPQEGGTIVKNPRQQSQLKLDSQNTNANLAQTNNKISDKNLANNKLVDANLKTDKKQITQAARGTPSSWNLSGALAVRSARKSATASINWYQRGAGSYQIRLFGPLGSGTIMIAKQGGTIVLQDGAKRATSSNAEQLLLKQTGIRLPVNNLYYWVRGLPAPGAVQSAKRDAGNRLIMLRQGGYTIQYLGYQSVGKAVLPSHIRLQGNGVFIKLVINRWSI</sequence>
<comment type="subunit">
    <text evidence="3">Monomer.</text>
</comment>
<feature type="chain" id="PRO_5016854243" description="Outer-membrane lipoprotein LolB" evidence="13">
    <location>
        <begin position="23"/>
        <end position="257"/>
    </location>
</feature>
<keyword evidence="11" id="KW-0998">Cell outer membrane</keyword>
<evidence type="ECO:0000256" key="6">
    <source>
        <dbReference type="ARBA" id="ARBA00022729"/>
    </source>
</evidence>
<keyword evidence="9" id="KW-0564">Palmitate</keyword>
<gene>
    <name evidence="14" type="primary">lolB</name>
    <name evidence="14" type="ORF">NCTC13316_02824</name>
</gene>
<keyword evidence="6 13" id="KW-0732">Signal</keyword>
<keyword evidence="7" id="KW-0653">Protein transport</keyword>
<dbReference type="EMBL" id="UGOD01000001">
    <property type="protein sequence ID" value="STX52702.1"/>
    <property type="molecule type" value="Genomic_DNA"/>
</dbReference>
<comment type="similarity">
    <text evidence="2">Belongs to the LolB family.</text>
</comment>
<feature type="signal peptide" evidence="13">
    <location>
        <begin position="1"/>
        <end position="22"/>
    </location>
</feature>
<keyword evidence="8" id="KW-0472">Membrane</keyword>
<keyword evidence="5" id="KW-0813">Transport</keyword>
<dbReference type="Proteomes" id="UP000254794">
    <property type="component" value="Unassembled WGS sequence"/>
</dbReference>
<evidence type="ECO:0000256" key="3">
    <source>
        <dbReference type="ARBA" id="ARBA00011245"/>
    </source>
</evidence>
<name>A0A378JWV8_9GAMM</name>
<comment type="subcellular location">
    <subcellularLocation>
        <location evidence="1">Cell outer membrane</location>
        <topology evidence="1">Lipid-anchor</topology>
    </subcellularLocation>
</comment>
<evidence type="ECO:0000256" key="8">
    <source>
        <dbReference type="ARBA" id="ARBA00023136"/>
    </source>
</evidence>
<evidence type="ECO:0000256" key="4">
    <source>
        <dbReference type="ARBA" id="ARBA00016202"/>
    </source>
</evidence>
<dbReference type="InterPro" id="IPR029046">
    <property type="entry name" value="LolA/LolB/LppX"/>
</dbReference>
<dbReference type="PROSITE" id="PS51257">
    <property type="entry name" value="PROKAR_LIPOPROTEIN"/>
    <property type="match status" value="1"/>
</dbReference>
<evidence type="ECO:0000256" key="12">
    <source>
        <dbReference type="ARBA" id="ARBA00023288"/>
    </source>
</evidence>
<dbReference type="AlphaFoldDB" id="A0A378JWV8"/>
<dbReference type="Gene3D" id="2.50.20.10">
    <property type="entry name" value="Lipoprotein localisation LolA/LolB/LppX"/>
    <property type="match status" value="1"/>
</dbReference>
<dbReference type="GO" id="GO:0015031">
    <property type="term" value="P:protein transport"/>
    <property type="evidence" value="ECO:0007669"/>
    <property type="project" value="UniProtKB-KW"/>
</dbReference>
<dbReference type="NCBIfam" id="TIGR00548">
    <property type="entry name" value="lolB"/>
    <property type="match status" value="1"/>
</dbReference>
<evidence type="ECO:0000256" key="9">
    <source>
        <dbReference type="ARBA" id="ARBA00023139"/>
    </source>
</evidence>
<dbReference type="RefSeq" id="WP_242604688.1">
    <property type="nucleotide sequence ID" value="NZ_CAAAHP010000003.1"/>
</dbReference>
<dbReference type="CDD" id="cd16326">
    <property type="entry name" value="LolB"/>
    <property type="match status" value="1"/>
</dbReference>
<evidence type="ECO:0000256" key="10">
    <source>
        <dbReference type="ARBA" id="ARBA00023186"/>
    </source>
</evidence>
<evidence type="ECO:0000256" key="5">
    <source>
        <dbReference type="ARBA" id="ARBA00022448"/>
    </source>
</evidence>
<dbReference type="InterPro" id="IPR004565">
    <property type="entry name" value="OM_lipoprot_LolB"/>
</dbReference>
<evidence type="ECO:0000313" key="15">
    <source>
        <dbReference type="Proteomes" id="UP000254794"/>
    </source>
</evidence>
<evidence type="ECO:0000256" key="13">
    <source>
        <dbReference type="SAM" id="SignalP"/>
    </source>
</evidence>
<keyword evidence="12 14" id="KW-0449">Lipoprotein</keyword>
<evidence type="ECO:0000256" key="7">
    <source>
        <dbReference type="ARBA" id="ARBA00022927"/>
    </source>
</evidence>
<evidence type="ECO:0000256" key="2">
    <source>
        <dbReference type="ARBA" id="ARBA00009696"/>
    </source>
</evidence>
<organism evidence="14 15">
    <name type="scientific">Legionella busanensis</name>
    <dbReference type="NCBI Taxonomy" id="190655"/>
    <lineage>
        <taxon>Bacteria</taxon>
        <taxon>Pseudomonadati</taxon>
        <taxon>Pseudomonadota</taxon>
        <taxon>Gammaproteobacteria</taxon>
        <taxon>Legionellales</taxon>
        <taxon>Legionellaceae</taxon>
        <taxon>Legionella</taxon>
    </lineage>
</organism>